<reference evidence="2 3" key="1">
    <citation type="submission" date="2022-09" db="EMBL/GenBank/DDBJ databases">
        <authorList>
            <person name="Giprobiosintez L."/>
        </authorList>
    </citation>
    <scope>NUCLEOTIDE SEQUENCE [LARGE SCALE GENOMIC DNA]</scope>
    <source>
        <strain evidence="2">VKPM-B-12549</strain>
        <strain evidence="3">VKPM-B-12549 (GBS-15)</strain>
    </source>
</reference>
<name>A0ABZ2F706_METCP</name>
<evidence type="ECO:0000313" key="1">
    <source>
        <dbReference type="EMBL" id="WWF00778.1"/>
    </source>
</evidence>
<organism evidence="2 3">
    <name type="scientific">Methylococcus capsulatus</name>
    <dbReference type="NCBI Taxonomy" id="414"/>
    <lineage>
        <taxon>Bacteria</taxon>
        <taxon>Pseudomonadati</taxon>
        <taxon>Pseudomonadota</taxon>
        <taxon>Gammaproteobacteria</taxon>
        <taxon>Methylococcales</taxon>
        <taxon>Methylococcaceae</taxon>
        <taxon>Methylococcus</taxon>
    </lineage>
</organism>
<dbReference type="EMBL" id="CP104311">
    <property type="protein sequence ID" value="WWF02886.1"/>
    <property type="molecule type" value="Genomic_DNA"/>
</dbReference>
<accession>A0ABZ2F706</accession>
<gene>
    <name evidence="2" type="ORF">N4J17_04525</name>
    <name evidence="1" type="ORF">N4J17_09810</name>
</gene>
<keyword evidence="3" id="KW-1185">Reference proteome</keyword>
<sequence>MAKKPPARPRAPVISLAAYRAAKAARQAPPADLAEEERDAYADMENMLRHCFKILSLQFEHVLDERDRLLSSLPHSPENRHV</sequence>
<dbReference type="EMBL" id="CP104311">
    <property type="protein sequence ID" value="WWF00778.1"/>
    <property type="molecule type" value="Genomic_DNA"/>
</dbReference>
<proteinExistence type="predicted"/>
<evidence type="ECO:0000313" key="2">
    <source>
        <dbReference type="EMBL" id="WWF02886.1"/>
    </source>
</evidence>
<evidence type="ECO:0000313" key="3">
    <source>
        <dbReference type="Proteomes" id="UP001359308"/>
    </source>
</evidence>
<dbReference type="Proteomes" id="UP001359308">
    <property type="component" value="Chromosome"/>
</dbReference>
<protein>
    <submittedName>
        <fullName evidence="2">Uncharacterized protein</fullName>
    </submittedName>
</protein>
<dbReference type="RefSeq" id="WP_198321682.1">
    <property type="nucleotide sequence ID" value="NZ_CP104311.1"/>
</dbReference>